<proteinExistence type="predicted"/>
<protein>
    <submittedName>
        <fullName evidence="2">Uncharacterized protein</fullName>
    </submittedName>
</protein>
<sequence>MMARRGKVAQLWSDNRTNFVGANRELRTMKVLLNSQESKNTVIADLANEGIRWKFISPIFKHHFKPVTGSLITLNPTKQCSQRPGGDSAGTFFNWRSTHGTNRAKFDEPSRQQVV</sequence>
<accession>A0A8K0CW42</accession>
<reference evidence="2" key="1">
    <citation type="submission" date="2019-08" db="EMBL/GenBank/DDBJ databases">
        <title>The genome of the North American firefly Photinus pyralis.</title>
        <authorList>
            <consortium name="Photinus pyralis genome working group"/>
            <person name="Fallon T.R."/>
            <person name="Sander Lower S.E."/>
            <person name="Weng J.-K."/>
        </authorList>
    </citation>
    <scope>NUCLEOTIDE SEQUENCE</scope>
    <source>
        <strain evidence="2">TRF0915ILg1</strain>
        <tissue evidence="2">Whole body</tissue>
    </source>
</reference>
<name>A0A8K0CW42_IGNLU</name>
<dbReference type="EMBL" id="VTPC01030736">
    <property type="protein sequence ID" value="KAF2891487.1"/>
    <property type="molecule type" value="Genomic_DNA"/>
</dbReference>
<feature type="region of interest" description="Disordered" evidence="1">
    <location>
        <begin position="79"/>
        <end position="115"/>
    </location>
</feature>
<feature type="compositionally biased region" description="Basic and acidic residues" evidence="1">
    <location>
        <begin position="104"/>
        <end position="115"/>
    </location>
</feature>
<evidence type="ECO:0000313" key="2">
    <source>
        <dbReference type="EMBL" id="KAF2891487.1"/>
    </source>
</evidence>
<gene>
    <name evidence="2" type="ORF">ILUMI_14686</name>
</gene>
<comment type="caution">
    <text evidence="2">The sequence shown here is derived from an EMBL/GenBank/DDBJ whole genome shotgun (WGS) entry which is preliminary data.</text>
</comment>
<evidence type="ECO:0000313" key="3">
    <source>
        <dbReference type="Proteomes" id="UP000801492"/>
    </source>
</evidence>
<evidence type="ECO:0000256" key="1">
    <source>
        <dbReference type="SAM" id="MobiDB-lite"/>
    </source>
</evidence>
<dbReference type="AlphaFoldDB" id="A0A8K0CW42"/>
<keyword evidence="3" id="KW-1185">Reference proteome</keyword>
<organism evidence="2 3">
    <name type="scientific">Ignelater luminosus</name>
    <name type="common">Cucubano</name>
    <name type="synonym">Pyrophorus luminosus</name>
    <dbReference type="NCBI Taxonomy" id="2038154"/>
    <lineage>
        <taxon>Eukaryota</taxon>
        <taxon>Metazoa</taxon>
        <taxon>Ecdysozoa</taxon>
        <taxon>Arthropoda</taxon>
        <taxon>Hexapoda</taxon>
        <taxon>Insecta</taxon>
        <taxon>Pterygota</taxon>
        <taxon>Neoptera</taxon>
        <taxon>Endopterygota</taxon>
        <taxon>Coleoptera</taxon>
        <taxon>Polyphaga</taxon>
        <taxon>Elateriformia</taxon>
        <taxon>Elateroidea</taxon>
        <taxon>Elateridae</taxon>
        <taxon>Agrypninae</taxon>
        <taxon>Pyrophorini</taxon>
        <taxon>Ignelater</taxon>
    </lineage>
</organism>
<dbReference type="OrthoDB" id="6763595at2759"/>
<dbReference type="Proteomes" id="UP000801492">
    <property type="component" value="Unassembled WGS sequence"/>
</dbReference>